<evidence type="ECO:0000313" key="7">
    <source>
        <dbReference type="EMBL" id="KAK7317933.1"/>
    </source>
</evidence>
<evidence type="ECO:0000256" key="5">
    <source>
        <dbReference type="ARBA" id="ARBA00023242"/>
    </source>
</evidence>
<reference evidence="7 8" key="1">
    <citation type="submission" date="2024-01" db="EMBL/GenBank/DDBJ databases">
        <title>The genomes of 5 underutilized Papilionoideae crops provide insights into root nodulation and disease resistance.</title>
        <authorList>
            <person name="Yuan L."/>
        </authorList>
    </citation>
    <scope>NUCLEOTIDE SEQUENCE [LARGE SCALE GENOMIC DNA]</scope>
    <source>
        <strain evidence="7">LY-2023</strain>
        <tissue evidence="7">Leaf</tissue>
    </source>
</reference>
<keyword evidence="5" id="KW-0539">Nucleus</keyword>
<organism evidence="7 8">
    <name type="scientific">Clitoria ternatea</name>
    <name type="common">Butterfly pea</name>
    <dbReference type="NCBI Taxonomy" id="43366"/>
    <lineage>
        <taxon>Eukaryota</taxon>
        <taxon>Viridiplantae</taxon>
        <taxon>Streptophyta</taxon>
        <taxon>Embryophyta</taxon>
        <taxon>Tracheophyta</taxon>
        <taxon>Spermatophyta</taxon>
        <taxon>Magnoliopsida</taxon>
        <taxon>eudicotyledons</taxon>
        <taxon>Gunneridae</taxon>
        <taxon>Pentapetalae</taxon>
        <taxon>rosids</taxon>
        <taxon>fabids</taxon>
        <taxon>Fabales</taxon>
        <taxon>Fabaceae</taxon>
        <taxon>Papilionoideae</taxon>
        <taxon>50 kb inversion clade</taxon>
        <taxon>NPAAA clade</taxon>
        <taxon>indigoferoid/millettioid clade</taxon>
        <taxon>Phaseoleae</taxon>
        <taxon>Clitoria</taxon>
    </lineage>
</organism>
<dbReference type="CDD" id="cd10017">
    <property type="entry name" value="B3_DNA"/>
    <property type="match status" value="1"/>
</dbReference>
<dbReference type="PANTHER" id="PTHR31391">
    <property type="entry name" value="B3 DOMAIN-CONTAINING PROTEIN OS11G0197600-RELATED"/>
    <property type="match status" value="1"/>
</dbReference>
<dbReference type="GO" id="GO:0003677">
    <property type="term" value="F:DNA binding"/>
    <property type="evidence" value="ECO:0007669"/>
    <property type="project" value="UniProtKB-KW"/>
</dbReference>
<comment type="caution">
    <text evidence="7">The sequence shown here is derived from an EMBL/GenBank/DDBJ whole genome shotgun (WGS) entry which is preliminary data.</text>
</comment>
<dbReference type="SMART" id="SM01019">
    <property type="entry name" value="B3"/>
    <property type="match status" value="1"/>
</dbReference>
<dbReference type="InterPro" id="IPR003340">
    <property type="entry name" value="B3_DNA-bd"/>
</dbReference>
<name>A0AAN9KKK2_CLITE</name>
<dbReference type="AlphaFoldDB" id="A0AAN9KKK2"/>
<dbReference type="InterPro" id="IPR044837">
    <property type="entry name" value="REM16-like"/>
</dbReference>
<dbReference type="EMBL" id="JAYKXN010000001">
    <property type="protein sequence ID" value="KAK7317933.1"/>
    <property type="molecule type" value="Genomic_DNA"/>
</dbReference>
<keyword evidence="8" id="KW-1185">Reference proteome</keyword>
<dbReference type="PROSITE" id="PS50863">
    <property type="entry name" value="B3"/>
    <property type="match status" value="1"/>
</dbReference>
<keyword evidence="4" id="KW-0804">Transcription</keyword>
<feature type="domain" description="TF-B3" evidence="6">
    <location>
        <begin position="79"/>
        <end position="143"/>
    </location>
</feature>
<sequence>MSSRRSIRRECGGMVEKENGAPLSLPVNPTTNLQRGEVKPLSGKPYCCMVLLKSNLSSRYTMGPSKDLLSQLPSKLVPTVLNYDGKSWDILYSGQSRDKKFVSNGWKKFARDNSLKVGDACVFELMENSDEKVTFEVQILRGDIPSIFENAMSIGLSPEMPIVLI</sequence>
<evidence type="ECO:0000256" key="1">
    <source>
        <dbReference type="ARBA" id="ARBA00004123"/>
    </source>
</evidence>
<dbReference type="SUPFAM" id="SSF101936">
    <property type="entry name" value="DNA-binding pseudobarrel domain"/>
    <property type="match status" value="1"/>
</dbReference>
<dbReference type="PANTHER" id="PTHR31391:SF64">
    <property type="entry name" value="B3 DOMAIN-CONTAINING PROTEIN OS06G0112300"/>
    <property type="match status" value="1"/>
</dbReference>
<evidence type="ECO:0000313" key="8">
    <source>
        <dbReference type="Proteomes" id="UP001359559"/>
    </source>
</evidence>
<gene>
    <name evidence="7" type="ORF">RJT34_02570</name>
</gene>
<dbReference type="Pfam" id="PF02362">
    <property type="entry name" value="B3"/>
    <property type="match status" value="1"/>
</dbReference>
<accession>A0AAN9KKK2</accession>
<proteinExistence type="predicted"/>
<comment type="subcellular location">
    <subcellularLocation>
        <location evidence="1">Nucleus</location>
    </subcellularLocation>
</comment>
<evidence type="ECO:0000259" key="6">
    <source>
        <dbReference type="PROSITE" id="PS50863"/>
    </source>
</evidence>
<evidence type="ECO:0000256" key="3">
    <source>
        <dbReference type="ARBA" id="ARBA00023125"/>
    </source>
</evidence>
<keyword evidence="2" id="KW-0805">Transcription regulation</keyword>
<evidence type="ECO:0000256" key="4">
    <source>
        <dbReference type="ARBA" id="ARBA00023163"/>
    </source>
</evidence>
<dbReference type="GO" id="GO:0005634">
    <property type="term" value="C:nucleus"/>
    <property type="evidence" value="ECO:0007669"/>
    <property type="project" value="UniProtKB-SubCell"/>
</dbReference>
<dbReference type="Gene3D" id="2.40.330.10">
    <property type="entry name" value="DNA-binding pseudobarrel domain"/>
    <property type="match status" value="1"/>
</dbReference>
<keyword evidence="3" id="KW-0238">DNA-binding</keyword>
<dbReference type="InterPro" id="IPR015300">
    <property type="entry name" value="DNA-bd_pseudobarrel_sf"/>
</dbReference>
<dbReference type="Proteomes" id="UP001359559">
    <property type="component" value="Unassembled WGS sequence"/>
</dbReference>
<evidence type="ECO:0000256" key="2">
    <source>
        <dbReference type="ARBA" id="ARBA00023015"/>
    </source>
</evidence>
<protein>
    <recommendedName>
        <fullName evidence="6">TF-B3 domain-containing protein</fullName>
    </recommendedName>
</protein>